<dbReference type="EMBL" id="OU895877">
    <property type="protein sequence ID" value="CAH1716582.1"/>
    <property type="molecule type" value="Genomic_DNA"/>
</dbReference>
<feature type="compositionally biased region" description="Basic and acidic residues" evidence="7">
    <location>
        <begin position="553"/>
        <end position="562"/>
    </location>
</feature>
<dbReference type="AlphaFoldDB" id="A0A9P0IUI5"/>
<evidence type="ECO:0000313" key="10">
    <source>
        <dbReference type="EMBL" id="CAH1716582.1"/>
    </source>
</evidence>
<dbReference type="Pfam" id="PF00089">
    <property type="entry name" value="Trypsin"/>
    <property type="match status" value="1"/>
</dbReference>
<dbReference type="SMART" id="SM00020">
    <property type="entry name" value="Tryp_SPc"/>
    <property type="match status" value="1"/>
</dbReference>
<evidence type="ECO:0000256" key="7">
    <source>
        <dbReference type="SAM" id="MobiDB-lite"/>
    </source>
</evidence>
<dbReference type="GO" id="GO:0006508">
    <property type="term" value="P:proteolysis"/>
    <property type="evidence" value="ECO:0007669"/>
    <property type="project" value="InterPro"/>
</dbReference>
<dbReference type="PANTHER" id="PTHR24258">
    <property type="entry name" value="SERINE PROTEASE-RELATED"/>
    <property type="match status" value="1"/>
</dbReference>
<dbReference type="Proteomes" id="UP001153620">
    <property type="component" value="Chromosome 1"/>
</dbReference>
<comment type="subcellular location">
    <subcellularLocation>
        <location evidence="1">Secreted</location>
    </subcellularLocation>
</comment>
<accession>A0A9P0IUI5</accession>
<dbReference type="SUPFAM" id="SSF50494">
    <property type="entry name" value="Trypsin-like serine proteases"/>
    <property type="match status" value="1"/>
</dbReference>
<dbReference type="InterPro" id="IPR043504">
    <property type="entry name" value="Peptidase_S1_PA_chymotrypsin"/>
</dbReference>
<evidence type="ECO:0000313" key="11">
    <source>
        <dbReference type="Proteomes" id="UP001153620"/>
    </source>
</evidence>
<keyword evidence="11" id="KW-1185">Reference proteome</keyword>
<protein>
    <recommendedName>
        <fullName evidence="5">Phenoloxidase-activating factor 2</fullName>
    </recommendedName>
    <alternativeName>
        <fullName evidence="6">Prophenoloxidase-activating factor II</fullName>
    </alternativeName>
</protein>
<sequence length="927" mass="103098">MKLQLLLFCSSFMISLSTVHCENSDVRQGRVLNRRYEDPYIEKQLVQEYSQASYANATETTADDVIEEIISSSRQGRNIEGLDDIYSDSTIKQALDTGNEIEARNLIRDKLCDLGLMQCDEVVHGKRPGFPTRVIYSQPPPGAIYNNRPPPPNHIPRPPNNFPQVPIKGIYGPPKPMPYPPVNQPQQPPRKVGYELNAYESKPVIAQDKYTNANSFYEFEQSPSQIKFGYTEKPTIVVNQGKREAAGVQQNHHIHHHYVHVDGNGNTGGLVDGSKTVLVNTPISEYSAVNQLSSSYQTSGFGATGASSNFNGGFTPMNTLDYKGVNSGNTGIYSANSVKPVYESNYASGSNFDKYQQTSGPAVYTEGTNGIYNSGYKAPAVFTEGTNGIYNSGYKAQATEGTSGIYNSGYNNNNGAQQSFHSSAPDFYKKELNLNRGSQYSSGNGYTQQQQLNQNNLYSSQKQQQQQLYSKNQYNNIGEQYQGLETAQQNQYDCVCVPFDQCPAQDVVGRRDDLILPLDPRNLPSEIEADHDNSTLKAEITFNNSTSTEVKKISKRDVEKVQGEGAPGIAEGSEKVSFPTSRRRRDTDQKVPASIEKKVSSEGEAEENLSSENDSEGRALNGKRQAYYQPQYPQQQPQQKQCGPRAVCCRKPFKAPPQQIQYNKCGVRNTNGITGRIKNPSYIDGDSEFGEWPWQAAILKKDPKESVYVCGGTLISDSYIVTAAHCVKTYSGFDLRVRLGEWDVNHDVEFYPYVERDVISVHVHPEYYAGTLDNDLAILKLSAPVDLSTNPHVTPACLPDKFTDFSRQRCWTTGWGKDNWEYGKYQNILKEVDVPIIEQNTCQNQLRQTRLGHSYVLNPGFICAGGEEGKDACKGDGGGPLVCERNGVWQLVGAVSWGIGCGQPNVPGVYVRISHYLNWINQITQRY</sequence>
<evidence type="ECO:0000259" key="9">
    <source>
        <dbReference type="PROSITE" id="PS50240"/>
    </source>
</evidence>
<evidence type="ECO:0000256" key="3">
    <source>
        <dbReference type="ARBA" id="ARBA00023157"/>
    </source>
</evidence>
<dbReference type="GO" id="GO:0005576">
    <property type="term" value="C:extracellular region"/>
    <property type="evidence" value="ECO:0007669"/>
    <property type="project" value="UniProtKB-SubCell"/>
</dbReference>
<dbReference type="InterPro" id="IPR001254">
    <property type="entry name" value="Trypsin_dom"/>
</dbReference>
<dbReference type="InterPro" id="IPR009003">
    <property type="entry name" value="Peptidase_S1_PA"/>
</dbReference>
<feature type="chain" id="PRO_5040230620" description="Phenoloxidase-activating factor 2" evidence="8">
    <location>
        <begin position="22"/>
        <end position="927"/>
    </location>
</feature>
<dbReference type="InterPro" id="IPR001314">
    <property type="entry name" value="Peptidase_S1A"/>
</dbReference>
<comment type="similarity">
    <text evidence="4">Belongs to the peptidase S1 family. CLIP subfamily.</text>
</comment>
<evidence type="ECO:0000256" key="5">
    <source>
        <dbReference type="ARBA" id="ARBA00068096"/>
    </source>
</evidence>
<dbReference type="FunFam" id="2.40.10.10:FF:000038">
    <property type="entry name" value="Serine protease"/>
    <property type="match status" value="1"/>
</dbReference>
<name>A0A9P0IUI5_9DIPT</name>
<keyword evidence="2" id="KW-0964">Secreted</keyword>
<feature type="domain" description="Peptidase S1" evidence="9">
    <location>
        <begin position="682"/>
        <end position="925"/>
    </location>
</feature>
<dbReference type="PROSITE" id="PS00134">
    <property type="entry name" value="TRYPSIN_HIS"/>
    <property type="match status" value="1"/>
</dbReference>
<dbReference type="PANTHER" id="PTHR24258:SF142">
    <property type="entry name" value="PEPTIDASE S1 DOMAIN-CONTAINING PROTEIN"/>
    <property type="match status" value="1"/>
</dbReference>
<reference evidence="10" key="1">
    <citation type="submission" date="2022-01" db="EMBL/GenBank/DDBJ databases">
        <authorList>
            <person name="King R."/>
        </authorList>
    </citation>
    <scope>NUCLEOTIDE SEQUENCE</scope>
</reference>
<proteinExistence type="inferred from homology"/>
<feature type="compositionally biased region" description="Basic and acidic residues" evidence="7">
    <location>
        <begin position="585"/>
        <end position="601"/>
    </location>
</feature>
<feature type="region of interest" description="Disordered" evidence="7">
    <location>
        <begin position="553"/>
        <end position="617"/>
    </location>
</feature>
<gene>
    <name evidence="10" type="ORF">CHIRRI_LOCUS4401</name>
</gene>
<evidence type="ECO:0000256" key="1">
    <source>
        <dbReference type="ARBA" id="ARBA00004613"/>
    </source>
</evidence>
<evidence type="ECO:0000256" key="4">
    <source>
        <dbReference type="ARBA" id="ARBA00024195"/>
    </source>
</evidence>
<keyword evidence="8" id="KW-0732">Signal</keyword>
<keyword evidence="3" id="KW-1015">Disulfide bond</keyword>
<evidence type="ECO:0000256" key="6">
    <source>
        <dbReference type="ARBA" id="ARBA00076468"/>
    </source>
</evidence>
<dbReference type="PROSITE" id="PS50240">
    <property type="entry name" value="TRYPSIN_DOM"/>
    <property type="match status" value="1"/>
</dbReference>
<dbReference type="InterPro" id="IPR018114">
    <property type="entry name" value="TRYPSIN_HIS"/>
</dbReference>
<dbReference type="GO" id="GO:0004252">
    <property type="term" value="F:serine-type endopeptidase activity"/>
    <property type="evidence" value="ECO:0007669"/>
    <property type="project" value="InterPro"/>
</dbReference>
<evidence type="ECO:0000256" key="8">
    <source>
        <dbReference type="SAM" id="SignalP"/>
    </source>
</evidence>
<dbReference type="PRINTS" id="PR00722">
    <property type="entry name" value="CHYMOTRYPSIN"/>
</dbReference>
<feature type="signal peptide" evidence="8">
    <location>
        <begin position="1"/>
        <end position="21"/>
    </location>
</feature>
<reference evidence="10" key="2">
    <citation type="submission" date="2022-10" db="EMBL/GenBank/DDBJ databases">
        <authorList>
            <consortium name="ENA_rothamsted_submissions"/>
            <consortium name="culmorum"/>
            <person name="King R."/>
        </authorList>
    </citation>
    <scope>NUCLEOTIDE SEQUENCE</scope>
</reference>
<dbReference type="CDD" id="cd00190">
    <property type="entry name" value="Tryp_SPc"/>
    <property type="match status" value="1"/>
</dbReference>
<dbReference type="Gene3D" id="2.40.10.10">
    <property type="entry name" value="Trypsin-like serine proteases"/>
    <property type="match status" value="1"/>
</dbReference>
<organism evidence="10 11">
    <name type="scientific">Chironomus riparius</name>
    <dbReference type="NCBI Taxonomy" id="315576"/>
    <lineage>
        <taxon>Eukaryota</taxon>
        <taxon>Metazoa</taxon>
        <taxon>Ecdysozoa</taxon>
        <taxon>Arthropoda</taxon>
        <taxon>Hexapoda</taxon>
        <taxon>Insecta</taxon>
        <taxon>Pterygota</taxon>
        <taxon>Neoptera</taxon>
        <taxon>Endopterygota</taxon>
        <taxon>Diptera</taxon>
        <taxon>Nematocera</taxon>
        <taxon>Chironomoidea</taxon>
        <taxon>Chironomidae</taxon>
        <taxon>Chironominae</taxon>
        <taxon>Chironomus</taxon>
    </lineage>
</organism>
<evidence type="ECO:0000256" key="2">
    <source>
        <dbReference type="ARBA" id="ARBA00022525"/>
    </source>
</evidence>